<keyword evidence="1" id="KW-0175">Coiled coil</keyword>
<feature type="region of interest" description="Disordered" evidence="2">
    <location>
        <begin position="588"/>
        <end position="616"/>
    </location>
</feature>
<feature type="region of interest" description="Disordered" evidence="2">
    <location>
        <begin position="408"/>
        <end position="517"/>
    </location>
</feature>
<accession>A0AAE0CG38</accession>
<sequence>MVAQGGSLESFYSGEGGRPGGLGERGWVSKLRYPGEDGSEVVWTLVKVGDWKRQLVETEAQLEQQSQALEQSLANLEEEVAQHEMKHLQDVLRCAGASSEGAWSNDVIEKLCSLAHHDWQQVSNVLAQQSNRRLRQPRWHSPSLSQPIAGSPGVDLPSDNGSPAEGLDPNESSPACDPSSSQRSNGGRGKALLAVGHAADVASDPLQKRCASYEPPSLLDYLEAPDSAREPLSPRELQSLEEGRDLFSASQPSSGPCGLMPVQTDPDRHFIVDLEAGDSRVSVSQPTTFHEKLKADPDQHLLTMEAGADSVDHVSYSSSQPSTPGVMYPLDARCRQYAMQREGFGVVDPSGPSPEPPVALELLEAAEADDADPVPRCAPVESVEEDTAVECDATLEPEASIHACGSKSTECESSSTAPQPFATSSSSLASSSSSPTASRPSANPPTSCSAAEVSAAAEGGSEAMRVQAQAQSGGSEPLEEGLQGEGSRPRGTTFPAAGARTPPAKRPSELSAGAGSHAALREVPQCAPHSISKLKLNFEKVTREPPSPGVGVHSRSPTPQCTSLREPFSAATVNSGQELRDATQQMGYDADEEVSGGTPALHAQSPASDASAQTGSQAVCGGQGAFAATEGCEEAMHAQQSIEELKQCFTTQMQLHFDDGIRISKCQ</sequence>
<feature type="region of interest" description="Disordered" evidence="2">
    <location>
        <begin position="133"/>
        <end position="188"/>
    </location>
</feature>
<gene>
    <name evidence="3" type="ORF">CYMTET_37547</name>
</gene>
<dbReference type="AlphaFoldDB" id="A0AAE0CG38"/>
<dbReference type="EMBL" id="LGRX02024967">
    <property type="protein sequence ID" value="KAK3253197.1"/>
    <property type="molecule type" value="Genomic_DNA"/>
</dbReference>
<feature type="compositionally biased region" description="Polar residues" evidence="2">
    <location>
        <begin position="408"/>
        <end position="418"/>
    </location>
</feature>
<feature type="compositionally biased region" description="Polar residues" evidence="2">
    <location>
        <begin position="170"/>
        <end position="185"/>
    </location>
</feature>
<feature type="coiled-coil region" evidence="1">
    <location>
        <begin position="48"/>
        <end position="86"/>
    </location>
</feature>
<keyword evidence="4" id="KW-1185">Reference proteome</keyword>
<name>A0AAE0CG38_9CHLO</name>
<evidence type="ECO:0000256" key="2">
    <source>
        <dbReference type="SAM" id="MobiDB-lite"/>
    </source>
</evidence>
<proteinExistence type="predicted"/>
<evidence type="ECO:0000313" key="4">
    <source>
        <dbReference type="Proteomes" id="UP001190700"/>
    </source>
</evidence>
<comment type="caution">
    <text evidence="3">The sequence shown here is derived from an EMBL/GenBank/DDBJ whole genome shotgun (WGS) entry which is preliminary data.</text>
</comment>
<evidence type="ECO:0000313" key="3">
    <source>
        <dbReference type="EMBL" id="KAK3253197.1"/>
    </source>
</evidence>
<organism evidence="3 4">
    <name type="scientific">Cymbomonas tetramitiformis</name>
    <dbReference type="NCBI Taxonomy" id="36881"/>
    <lineage>
        <taxon>Eukaryota</taxon>
        <taxon>Viridiplantae</taxon>
        <taxon>Chlorophyta</taxon>
        <taxon>Pyramimonadophyceae</taxon>
        <taxon>Pyramimonadales</taxon>
        <taxon>Pyramimonadaceae</taxon>
        <taxon>Cymbomonas</taxon>
    </lineage>
</organism>
<protein>
    <submittedName>
        <fullName evidence="3">Uncharacterized protein</fullName>
    </submittedName>
</protein>
<feature type="compositionally biased region" description="Polar residues" evidence="2">
    <location>
        <begin position="605"/>
        <end position="616"/>
    </location>
</feature>
<feature type="compositionally biased region" description="Low complexity" evidence="2">
    <location>
        <begin position="422"/>
        <end position="463"/>
    </location>
</feature>
<evidence type="ECO:0000256" key="1">
    <source>
        <dbReference type="SAM" id="Coils"/>
    </source>
</evidence>
<dbReference type="Proteomes" id="UP001190700">
    <property type="component" value="Unassembled WGS sequence"/>
</dbReference>
<reference evidence="3 4" key="1">
    <citation type="journal article" date="2015" name="Genome Biol. Evol.">
        <title>Comparative Genomics of a Bacterivorous Green Alga Reveals Evolutionary Causalities and Consequences of Phago-Mixotrophic Mode of Nutrition.</title>
        <authorList>
            <person name="Burns J.A."/>
            <person name="Paasch A."/>
            <person name="Narechania A."/>
            <person name="Kim E."/>
        </authorList>
    </citation>
    <scope>NUCLEOTIDE SEQUENCE [LARGE SCALE GENOMIC DNA]</scope>
    <source>
        <strain evidence="3 4">PLY_AMNH</strain>
    </source>
</reference>